<evidence type="ECO:0000313" key="2">
    <source>
        <dbReference type="Proteomes" id="UP000475249"/>
    </source>
</evidence>
<comment type="caution">
    <text evidence="1">The sequence shown here is derived from an EMBL/GenBank/DDBJ whole genome shotgun (WGS) entry which is preliminary data.</text>
</comment>
<gene>
    <name evidence="1" type="ORF">GTQ38_12360</name>
</gene>
<dbReference type="AlphaFoldDB" id="A0A6L9EDQ0"/>
<sequence>MKNALLALFLLPLISCSSDDSDGNIQQQDPIIGEWVIIESGATFDDGDQFVEVNPCSNAHRLFIFEDGLLDSELRGFNNGACNLDLIRTGEWVKTTSNDFPNANYRLTFNALPDVDDEVLSYAKITFFSSTMRIEYEDVKNESIFDMTYRVYRRE</sequence>
<dbReference type="RefSeq" id="WP_161435830.1">
    <property type="nucleotide sequence ID" value="NZ_WXYO01000005.1"/>
</dbReference>
<reference evidence="1 2" key="1">
    <citation type="submission" date="2020-01" db="EMBL/GenBank/DDBJ databases">
        <title>Bacteria diversity of Porities sp.</title>
        <authorList>
            <person name="Wang G."/>
        </authorList>
    </citation>
    <scope>NUCLEOTIDE SEQUENCE [LARGE SCALE GENOMIC DNA]</scope>
    <source>
        <strain evidence="1 2">R33</strain>
    </source>
</reference>
<protein>
    <recommendedName>
        <fullName evidence="3">Lipocalin-like domain-containing protein</fullName>
    </recommendedName>
</protein>
<name>A0A6L9EDQ0_9FLAO</name>
<proteinExistence type="predicted"/>
<dbReference type="Proteomes" id="UP000475249">
    <property type="component" value="Unassembled WGS sequence"/>
</dbReference>
<evidence type="ECO:0008006" key="3">
    <source>
        <dbReference type="Google" id="ProtNLM"/>
    </source>
</evidence>
<organism evidence="1 2">
    <name type="scientific">Poritiphilus flavus</name>
    <dbReference type="NCBI Taxonomy" id="2697053"/>
    <lineage>
        <taxon>Bacteria</taxon>
        <taxon>Pseudomonadati</taxon>
        <taxon>Bacteroidota</taxon>
        <taxon>Flavobacteriia</taxon>
        <taxon>Flavobacteriales</taxon>
        <taxon>Flavobacteriaceae</taxon>
        <taxon>Poritiphilus</taxon>
    </lineage>
</organism>
<accession>A0A6L9EDQ0</accession>
<evidence type="ECO:0000313" key="1">
    <source>
        <dbReference type="EMBL" id="NAS12803.1"/>
    </source>
</evidence>
<keyword evidence="2" id="KW-1185">Reference proteome</keyword>
<dbReference type="EMBL" id="WXYO01000005">
    <property type="protein sequence ID" value="NAS12803.1"/>
    <property type="molecule type" value="Genomic_DNA"/>
</dbReference>